<dbReference type="Gene3D" id="3.40.50.720">
    <property type="entry name" value="NAD(P)-binding Rossmann-like Domain"/>
    <property type="match status" value="1"/>
</dbReference>
<name>A0A4Q0YAR9_9BACT</name>
<accession>A0A4Q0YAR9</accession>
<dbReference type="InterPro" id="IPR036291">
    <property type="entry name" value="NAD(P)-bd_dom_sf"/>
</dbReference>
<dbReference type="EMBL" id="PDKJ01000009">
    <property type="protein sequence ID" value="RXJ67406.1"/>
    <property type="molecule type" value="Genomic_DNA"/>
</dbReference>
<feature type="domain" description="NAD(P)-binding" evidence="1">
    <location>
        <begin position="7"/>
        <end position="315"/>
    </location>
</feature>
<evidence type="ECO:0000313" key="2">
    <source>
        <dbReference type="EMBL" id="RXJ67406.1"/>
    </source>
</evidence>
<comment type="caution">
    <text evidence="2">The sequence shown here is derived from an EMBL/GenBank/DDBJ whole genome shotgun (WGS) entry which is preliminary data.</text>
</comment>
<reference evidence="2 3" key="1">
    <citation type="submission" date="2017-10" db="EMBL/GenBank/DDBJ databases">
        <title>Genomics of the genus Arcobacter.</title>
        <authorList>
            <person name="Perez-Cataluna A."/>
            <person name="Figueras M.J."/>
        </authorList>
    </citation>
    <scope>NUCLEOTIDE SEQUENCE [LARGE SCALE GENOMIC DNA]</scope>
    <source>
        <strain evidence="2 3">CECT 8993</strain>
    </source>
</reference>
<evidence type="ECO:0000313" key="3">
    <source>
        <dbReference type="Proteomes" id="UP000290172"/>
    </source>
</evidence>
<dbReference type="RefSeq" id="WP_128981968.1">
    <property type="nucleotide sequence ID" value="NZ_PDKJ01000009.1"/>
</dbReference>
<evidence type="ECO:0000259" key="1">
    <source>
        <dbReference type="Pfam" id="PF16363"/>
    </source>
</evidence>
<sequence length="339" mass="38640">MEKYKILITGVAGFIGSNVAKRILENGHEVVGIDNLSQGETLNLEELNKYSNFTFHQADIMDTEAMKKLSKGCKYICHLAAYKIPRYSDALDTLKINSEGSENIAKAAVANGCKVIAASTSDVYGTNPDVPFNEESKLVMGNPKVKRWAYAISKMFDEQLFFAYSERYGIDVCMMRFFGGYGPNQNLTWWGGPQSVFINKAIDNEEIEVHGDGQQTRSFTFIEDHVDGILRCIEDEKSCGEVFNIGYTKEISIEDLARLIWKLIRGDDEPKIKFIPYETFGKYEDVMRRIPDITKINTMLGFEPKWHLEEGLKKTIRWQLERRKLLNMPKPADGFCFKG</sequence>
<dbReference type="AlphaFoldDB" id="A0A4Q0YAR9"/>
<dbReference type="PANTHER" id="PTHR43000">
    <property type="entry name" value="DTDP-D-GLUCOSE 4,6-DEHYDRATASE-RELATED"/>
    <property type="match status" value="1"/>
</dbReference>
<gene>
    <name evidence="2" type="ORF">CRV08_10785</name>
</gene>
<dbReference type="PRINTS" id="PR01713">
    <property type="entry name" value="NUCEPIMERASE"/>
</dbReference>
<protein>
    <submittedName>
        <fullName evidence="2">Nucleoside-diphosphate sugar epimerase</fullName>
    </submittedName>
</protein>
<organism evidence="2 3">
    <name type="scientific">Halarcobacter ebronensis</name>
    <dbReference type="NCBI Taxonomy" id="1462615"/>
    <lineage>
        <taxon>Bacteria</taxon>
        <taxon>Pseudomonadati</taxon>
        <taxon>Campylobacterota</taxon>
        <taxon>Epsilonproteobacteria</taxon>
        <taxon>Campylobacterales</taxon>
        <taxon>Arcobacteraceae</taxon>
        <taxon>Halarcobacter</taxon>
    </lineage>
</organism>
<dbReference type="Pfam" id="PF16363">
    <property type="entry name" value="GDP_Man_Dehyd"/>
    <property type="match status" value="1"/>
</dbReference>
<proteinExistence type="predicted"/>
<dbReference type="Proteomes" id="UP000290172">
    <property type="component" value="Unassembled WGS sequence"/>
</dbReference>
<dbReference type="InterPro" id="IPR016040">
    <property type="entry name" value="NAD(P)-bd_dom"/>
</dbReference>
<dbReference type="SUPFAM" id="SSF51735">
    <property type="entry name" value="NAD(P)-binding Rossmann-fold domains"/>
    <property type="match status" value="1"/>
</dbReference>